<evidence type="ECO:0000313" key="4">
    <source>
        <dbReference type="Proteomes" id="UP000799429"/>
    </source>
</evidence>
<feature type="region of interest" description="Disordered" evidence="1">
    <location>
        <begin position="1"/>
        <end position="21"/>
    </location>
</feature>
<proteinExistence type="predicted"/>
<dbReference type="InterPro" id="IPR011009">
    <property type="entry name" value="Kinase-like_dom_sf"/>
</dbReference>
<dbReference type="InterPro" id="IPR000719">
    <property type="entry name" value="Prot_kinase_dom"/>
</dbReference>
<dbReference type="PROSITE" id="PS50011">
    <property type="entry name" value="PROTEIN_KINASE_DOM"/>
    <property type="match status" value="1"/>
</dbReference>
<dbReference type="GO" id="GO:0004672">
    <property type="term" value="F:protein kinase activity"/>
    <property type="evidence" value="ECO:0007669"/>
    <property type="project" value="InterPro"/>
</dbReference>
<reference evidence="3" key="1">
    <citation type="journal article" date="2020" name="Stud. Mycol.">
        <title>101 Dothideomycetes genomes: a test case for predicting lifestyles and emergence of pathogens.</title>
        <authorList>
            <person name="Haridas S."/>
            <person name="Albert R."/>
            <person name="Binder M."/>
            <person name="Bloem J."/>
            <person name="Labutti K."/>
            <person name="Salamov A."/>
            <person name="Andreopoulos B."/>
            <person name="Baker S."/>
            <person name="Barry K."/>
            <person name="Bills G."/>
            <person name="Bluhm B."/>
            <person name="Cannon C."/>
            <person name="Castanera R."/>
            <person name="Culley D."/>
            <person name="Daum C."/>
            <person name="Ezra D."/>
            <person name="Gonzalez J."/>
            <person name="Henrissat B."/>
            <person name="Kuo A."/>
            <person name="Liang C."/>
            <person name="Lipzen A."/>
            <person name="Lutzoni F."/>
            <person name="Magnuson J."/>
            <person name="Mondo S."/>
            <person name="Nolan M."/>
            <person name="Ohm R."/>
            <person name="Pangilinan J."/>
            <person name="Park H.-J."/>
            <person name="Ramirez L."/>
            <person name="Alfaro M."/>
            <person name="Sun H."/>
            <person name="Tritt A."/>
            <person name="Yoshinaga Y."/>
            <person name="Zwiers L.-H."/>
            <person name="Turgeon B."/>
            <person name="Goodwin S."/>
            <person name="Spatafora J."/>
            <person name="Crous P."/>
            <person name="Grigoriev I."/>
        </authorList>
    </citation>
    <scope>NUCLEOTIDE SEQUENCE</scope>
    <source>
        <strain evidence="3">CBS 101060</strain>
    </source>
</reference>
<dbReference type="AlphaFoldDB" id="A0A9P4SBP9"/>
<dbReference type="GO" id="GO:0005524">
    <property type="term" value="F:ATP binding"/>
    <property type="evidence" value="ECO:0007669"/>
    <property type="project" value="InterPro"/>
</dbReference>
<dbReference type="SUPFAM" id="SSF56112">
    <property type="entry name" value="Protein kinase-like (PK-like)"/>
    <property type="match status" value="1"/>
</dbReference>
<accession>A0A9P4SBP9</accession>
<gene>
    <name evidence="3" type="ORF">M501DRAFT_934981</name>
</gene>
<evidence type="ECO:0000313" key="3">
    <source>
        <dbReference type="EMBL" id="KAF2838912.1"/>
    </source>
</evidence>
<keyword evidence="4" id="KW-1185">Reference proteome</keyword>
<dbReference type="EMBL" id="MU006096">
    <property type="protein sequence ID" value="KAF2838912.1"/>
    <property type="molecule type" value="Genomic_DNA"/>
</dbReference>
<feature type="domain" description="Protein kinase" evidence="2">
    <location>
        <begin position="133"/>
        <end position="220"/>
    </location>
</feature>
<evidence type="ECO:0000256" key="1">
    <source>
        <dbReference type="SAM" id="MobiDB-lite"/>
    </source>
</evidence>
<dbReference type="Gene3D" id="3.30.200.20">
    <property type="entry name" value="Phosphorylase Kinase, domain 1"/>
    <property type="match status" value="1"/>
</dbReference>
<dbReference type="Proteomes" id="UP000799429">
    <property type="component" value="Unassembled WGS sequence"/>
</dbReference>
<dbReference type="Pfam" id="PF00069">
    <property type="entry name" value="Pkinase"/>
    <property type="match status" value="1"/>
</dbReference>
<organism evidence="3 4">
    <name type="scientific">Patellaria atrata CBS 101060</name>
    <dbReference type="NCBI Taxonomy" id="1346257"/>
    <lineage>
        <taxon>Eukaryota</taxon>
        <taxon>Fungi</taxon>
        <taxon>Dikarya</taxon>
        <taxon>Ascomycota</taxon>
        <taxon>Pezizomycotina</taxon>
        <taxon>Dothideomycetes</taxon>
        <taxon>Dothideomycetes incertae sedis</taxon>
        <taxon>Patellariales</taxon>
        <taxon>Patellariaceae</taxon>
        <taxon>Patellaria</taxon>
    </lineage>
</organism>
<sequence length="220" mass="24897">MSSTQPGYRQPSELLEPFSEQTDTSIERSYDDVDVQQIATLLQHINLAWSRVPRTYIVLRKINRLDTLADLIAFGFTDYSIPITPRSLPRPLDITLRGEFERAQPCVLTQLFNLERGVHGSHVHFPPDAAIPLLHQGTLGTGGYGVVDKVQSLISYKTYARKQVPRKFIIAPKGKKALQLLENETEVIKGLNHHHIVSFIDSYTDSDFFALIMSPVGRWI</sequence>
<comment type="caution">
    <text evidence="3">The sequence shown here is derived from an EMBL/GenBank/DDBJ whole genome shotgun (WGS) entry which is preliminary data.</text>
</comment>
<dbReference type="OrthoDB" id="4062651at2759"/>
<evidence type="ECO:0000259" key="2">
    <source>
        <dbReference type="PROSITE" id="PS50011"/>
    </source>
</evidence>
<protein>
    <recommendedName>
        <fullName evidence="2">Protein kinase domain-containing protein</fullName>
    </recommendedName>
</protein>
<name>A0A9P4SBP9_9PEZI</name>